<dbReference type="AlphaFoldDB" id="A0A1Y2BZ28"/>
<comment type="caution">
    <text evidence="1">The sequence shown here is derived from an EMBL/GenBank/DDBJ whole genome shotgun (WGS) entry which is preliminary data.</text>
</comment>
<accession>A0A1Y2BZ28</accession>
<evidence type="ECO:0000313" key="1">
    <source>
        <dbReference type="EMBL" id="ORY39325.1"/>
    </source>
</evidence>
<dbReference type="EMBL" id="MCGO01000040">
    <property type="protein sequence ID" value="ORY39325.1"/>
    <property type="molecule type" value="Genomic_DNA"/>
</dbReference>
<reference evidence="1 2" key="1">
    <citation type="submission" date="2016-07" db="EMBL/GenBank/DDBJ databases">
        <title>Pervasive Adenine N6-methylation of Active Genes in Fungi.</title>
        <authorList>
            <consortium name="DOE Joint Genome Institute"/>
            <person name="Mondo S.J."/>
            <person name="Dannebaum R.O."/>
            <person name="Kuo R.C."/>
            <person name="Labutti K."/>
            <person name="Haridas S."/>
            <person name="Kuo A."/>
            <person name="Salamov A."/>
            <person name="Ahrendt S.R."/>
            <person name="Lipzen A."/>
            <person name="Sullivan W."/>
            <person name="Andreopoulos W.B."/>
            <person name="Clum A."/>
            <person name="Lindquist E."/>
            <person name="Daum C."/>
            <person name="Ramamoorthy G.K."/>
            <person name="Gryganskyi A."/>
            <person name="Culley D."/>
            <person name="Magnuson J.K."/>
            <person name="James T.Y."/>
            <person name="O'Malley M.A."/>
            <person name="Stajich J.E."/>
            <person name="Spatafora J.W."/>
            <person name="Visel A."/>
            <person name="Grigoriev I.V."/>
        </authorList>
    </citation>
    <scope>NUCLEOTIDE SEQUENCE [LARGE SCALE GENOMIC DNA]</scope>
    <source>
        <strain evidence="1 2">JEL800</strain>
    </source>
</reference>
<evidence type="ECO:0000313" key="2">
    <source>
        <dbReference type="Proteomes" id="UP000193642"/>
    </source>
</evidence>
<dbReference type="Proteomes" id="UP000193642">
    <property type="component" value="Unassembled WGS sequence"/>
</dbReference>
<dbReference type="OrthoDB" id="2154607at2759"/>
<protein>
    <submittedName>
        <fullName evidence="1">Uncharacterized protein</fullName>
    </submittedName>
</protein>
<keyword evidence="2" id="KW-1185">Reference proteome</keyword>
<proteinExistence type="predicted"/>
<name>A0A1Y2BZ28_9FUNG</name>
<sequence>MVVVLSGGSVVGETSFLPAPPGMRDVGGGGGGRGGKVSEKVCLARLVGVEGVYPGFCRLTVCVVKEKLGFSACCAAGESGVELDNRVKDAVKYGAVRVDEEIVGLLFGA</sequence>
<gene>
    <name evidence="1" type="ORF">BCR33DRAFT_720159</name>
</gene>
<organism evidence="1 2">
    <name type="scientific">Rhizoclosmatium globosum</name>
    <dbReference type="NCBI Taxonomy" id="329046"/>
    <lineage>
        <taxon>Eukaryota</taxon>
        <taxon>Fungi</taxon>
        <taxon>Fungi incertae sedis</taxon>
        <taxon>Chytridiomycota</taxon>
        <taxon>Chytridiomycota incertae sedis</taxon>
        <taxon>Chytridiomycetes</taxon>
        <taxon>Chytridiales</taxon>
        <taxon>Chytriomycetaceae</taxon>
        <taxon>Rhizoclosmatium</taxon>
    </lineage>
</organism>